<evidence type="ECO:0000313" key="3">
    <source>
        <dbReference type="Proteomes" id="UP000634136"/>
    </source>
</evidence>
<reference evidence="2" key="1">
    <citation type="submission" date="2020-09" db="EMBL/GenBank/DDBJ databases">
        <title>Genome-Enabled Discovery of Anthraquinone Biosynthesis in Senna tora.</title>
        <authorList>
            <person name="Kang S.-H."/>
            <person name="Pandey R.P."/>
            <person name="Lee C.-M."/>
            <person name="Sim J.-S."/>
            <person name="Jeong J.-T."/>
            <person name="Choi B.-S."/>
            <person name="Jung M."/>
            <person name="Ginzburg D."/>
            <person name="Zhao K."/>
            <person name="Won S.Y."/>
            <person name="Oh T.-J."/>
            <person name="Yu Y."/>
            <person name="Kim N.-H."/>
            <person name="Lee O.R."/>
            <person name="Lee T.-H."/>
            <person name="Bashyal P."/>
            <person name="Kim T.-S."/>
            <person name="Lee W.-H."/>
            <person name="Kawkins C."/>
            <person name="Kim C.-K."/>
            <person name="Kim J.S."/>
            <person name="Ahn B.O."/>
            <person name="Rhee S.Y."/>
            <person name="Sohng J.K."/>
        </authorList>
    </citation>
    <scope>NUCLEOTIDE SEQUENCE</scope>
    <source>
        <tissue evidence="2">Leaf</tissue>
    </source>
</reference>
<dbReference type="Proteomes" id="UP000634136">
    <property type="component" value="Unassembled WGS sequence"/>
</dbReference>
<accession>A0A835CHE7</accession>
<evidence type="ECO:0000256" key="1">
    <source>
        <dbReference type="SAM" id="MobiDB-lite"/>
    </source>
</evidence>
<feature type="region of interest" description="Disordered" evidence="1">
    <location>
        <begin position="40"/>
        <end position="59"/>
    </location>
</feature>
<name>A0A835CHE7_9FABA</name>
<keyword evidence="3" id="KW-1185">Reference proteome</keyword>
<dbReference type="EMBL" id="JAAIUW010000002">
    <property type="protein sequence ID" value="KAF7841561.1"/>
    <property type="molecule type" value="Genomic_DNA"/>
</dbReference>
<protein>
    <submittedName>
        <fullName evidence="2">Uncharacterized protein</fullName>
    </submittedName>
</protein>
<evidence type="ECO:0000313" key="2">
    <source>
        <dbReference type="EMBL" id="KAF7841561.1"/>
    </source>
</evidence>
<dbReference type="AlphaFoldDB" id="A0A835CHE7"/>
<gene>
    <name evidence="2" type="ORF">G2W53_003859</name>
</gene>
<sequence length="59" mass="6251">MVLKLTLLPFCDPTKLKTQKRDGGENMALLLATTGDEMAVDGGGGGSDDVLRRGSSKWV</sequence>
<organism evidence="2 3">
    <name type="scientific">Senna tora</name>
    <dbReference type="NCBI Taxonomy" id="362788"/>
    <lineage>
        <taxon>Eukaryota</taxon>
        <taxon>Viridiplantae</taxon>
        <taxon>Streptophyta</taxon>
        <taxon>Embryophyta</taxon>
        <taxon>Tracheophyta</taxon>
        <taxon>Spermatophyta</taxon>
        <taxon>Magnoliopsida</taxon>
        <taxon>eudicotyledons</taxon>
        <taxon>Gunneridae</taxon>
        <taxon>Pentapetalae</taxon>
        <taxon>rosids</taxon>
        <taxon>fabids</taxon>
        <taxon>Fabales</taxon>
        <taxon>Fabaceae</taxon>
        <taxon>Caesalpinioideae</taxon>
        <taxon>Cassia clade</taxon>
        <taxon>Senna</taxon>
    </lineage>
</organism>
<comment type="caution">
    <text evidence="2">The sequence shown here is derived from an EMBL/GenBank/DDBJ whole genome shotgun (WGS) entry which is preliminary data.</text>
</comment>
<proteinExistence type="predicted"/>